<evidence type="ECO:0000256" key="4">
    <source>
        <dbReference type="SAM" id="Phobius"/>
    </source>
</evidence>
<dbReference type="AlphaFoldDB" id="A0A507QP22"/>
<evidence type="ECO:0000256" key="1">
    <source>
        <dbReference type="ARBA" id="ARBA00004685"/>
    </source>
</evidence>
<dbReference type="GO" id="GO:0043386">
    <property type="term" value="P:mycotoxin biosynthetic process"/>
    <property type="evidence" value="ECO:0007669"/>
    <property type="project" value="InterPro"/>
</dbReference>
<dbReference type="PANTHER" id="PTHR33365">
    <property type="entry name" value="YALI0B05434P"/>
    <property type="match status" value="1"/>
</dbReference>
<organism evidence="5 6">
    <name type="scientific">Monascus purpureus</name>
    <name type="common">Red mold</name>
    <name type="synonym">Monascus anka</name>
    <dbReference type="NCBI Taxonomy" id="5098"/>
    <lineage>
        <taxon>Eukaryota</taxon>
        <taxon>Fungi</taxon>
        <taxon>Dikarya</taxon>
        <taxon>Ascomycota</taxon>
        <taxon>Pezizomycotina</taxon>
        <taxon>Eurotiomycetes</taxon>
        <taxon>Eurotiomycetidae</taxon>
        <taxon>Eurotiales</taxon>
        <taxon>Aspergillaceae</taxon>
        <taxon>Monascus</taxon>
    </lineage>
</organism>
<comment type="similarity">
    <text evidence="2">Belongs to the ustYa family.</text>
</comment>
<protein>
    <recommendedName>
        <fullName evidence="7">Cyclochlorotine biosynthesis protein O</fullName>
    </recommendedName>
</protein>
<keyword evidence="6" id="KW-1185">Reference proteome</keyword>
<dbReference type="Proteomes" id="UP000319663">
    <property type="component" value="Unassembled WGS sequence"/>
</dbReference>
<accession>A0A507QP22</accession>
<keyword evidence="4" id="KW-0472">Membrane</keyword>
<evidence type="ECO:0000313" key="6">
    <source>
        <dbReference type="Proteomes" id="UP000319663"/>
    </source>
</evidence>
<comment type="caution">
    <text evidence="5">The sequence shown here is derived from an EMBL/GenBank/DDBJ whole genome shotgun (WGS) entry which is preliminary data.</text>
</comment>
<name>A0A507QP22_MONPU</name>
<feature type="region of interest" description="Disordered" evidence="3">
    <location>
        <begin position="1"/>
        <end position="33"/>
    </location>
</feature>
<keyword evidence="4" id="KW-1133">Transmembrane helix</keyword>
<evidence type="ECO:0000313" key="5">
    <source>
        <dbReference type="EMBL" id="TQB68822.1"/>
    </source>
</evidence>
<evidence type="ECO:0000256" key="2">
    <source>
        <dbReference type="ARBA" id="ARBA00035112"/>
    </source>
</evidence>
<dbReference type="Pfam" id="PF11807">
    <property type="entry name" value="UstYa"/>
    <property type="match status" value="1"/>
</dbReference>
<evidence type="ECO:0008006" key="7">
    <source>
        <dbReference type="Google" id="ProtNLM"/>
    </source>
</evidence>
<proteinExistence type="inferred from homology"/>
<dbReference type="InterPro" id="IPR021765">
    <property type="entry name" value="UstYa-like"/>
</dbReference>
<dbReference type="OrthoDB" id="3687641at2759"/>
<dbReference type="EMBL" id="VIFY01000188">
    <property type="protein sequence ID" value="TQB68822.1"/>
    <property type="molecule type" value="Genomic_DNA"/>
</dbReference>
<keyword evidence="4" id="KW-0812">Transmembrane</keyword>
<sequence length="291" mass="33368">MSEPRDNSVDIGGDMQFHDESSEDDELSSRLLSSSPSPTIITATKKQQKNFMPWLNLALLSVNLVFIAYTVIYSWQSITWVKFQRHYCPELPFSPRDTGIKYENTIMHLENAGNPFAGELGPEVDKAWDELLAWSNIRVSGDELRKFGELGDDNVALANSEGYVGTLRVFHELHCMSWIKREYSNLNRSFEELDPSTKTGRYREEHFDHCLNVILQGVQCRADMTTSSWWIDKSNMNRPLINRRNATHTCVNWGSVQDWIRPRVLSDDAKAAHPSGEKVGLRELFRLSKPT</sequence>
<comment type="pathway">
    <text evidence="1">Mycotoxin biosynthesis.</text>
</comment>
<reference evidence="5 6" key="1">
    <citation type="submission" date="2019-06" db="EMBL/GenBank/DDBJ databases">
        <title>Wine fermentation using esterase from Monascus purpureus.</title>
        <authorList>
            <person name="Geng C."/>
            <person name="Zhang Y."/>
        </authorList>
    </citation>
    <scope>NUCLEOTIDE SEQUENCE [LARGE SCALE GENOMIC DNA]</scope>
    <source>
        <strain evidence="5">HQ1</strain>
    </source>
</reference>
<gene>
    <name evidence="5" type="ORF">MPDQ_002724</name>
</gene>
<feature type="transmembrane region" description="Helical" evidence="4">
    <location>
        <begin position="54"/>
        <end position="75"/>
    </location>
</feature>
<evidence type="ECO:0000256" key="3">
    <source>
        <dbReference type="SAM" id="MobiDB-lite"/>
    </source>
</evidence>
<dbReference type="PANTHER" id="PTHR33365:SF4">
    <property type="entry name" value="CYCLOCHLOROTINE BIOSYNTHESIS PROTEIN O"/>
    <property type="match status" value="1"/>
</dbReference>